<proteinExistence type="predicted"/>
<evidence type="ECO:0000313" key="10">
    <source>
        <dbReference type="Proteomes" id="UP000051574"/>
    </source>
</evidence>
<dbReference type="OrthoDB" id="411524at2759"/>
<evidence type="ECO:0000256" key="7">
    <source>
        <dbReference type="ARBA" id="ARBA00023180"/>
    </source>
</evidence>
<dbReference type="Gene3D" id="3.90.550.10">
    <property type="entry name" value="Spore Coat Polysaccharide Biosynthesis Protein SpsA, Chain A"/>
    <property type="match status" value="1"/>
</dbReference>
<keyword evidence="7" id="KW-0325">Glycoprotein</keyword>
<dbReference type="GO" id="GO:0000139">
    <property type="term" value="C:Golgi membrane"/>
    <property type="evidence" value="ECO:0007669"/>
    <property type="project" value="UniProtKB-SubCell"/>
</dbReference>
<evidence type="ECO:0000256" key="4">
    <source>
        <dbReference type="ARBA" id="ARBA00022989"/>
    </source>
</evidence>
<name>A0A0T6B7E8_9SCAR</name>
<comment type="caution">
    <text evidence="9">The sequence shown here is derived from an EMBL/GenBank/DDBJ whole genome shotgun (WGS) entry which is preliminary data.</text>
</comment>
<feature type="non-terminal residue" evidence="9">
    <location>
        <position position="199"/>
    </location>
</feature>
<dbReference type="PANTHER" id="PTHR12270">
    <property type="entry name" value="GLYCOSYLTRANSFERASE-RELATED"/>
    <property type="match status" value="1"/>
</dbReference>
<evidence type="ECO:0000256" key="1">
    <source>
        <dbReference type="ARBA" id="ARBA00004323"/>
    </source>
</evidence>
<evidence type="ECO:0000313" key="9">
    <source>
        <dbReference type="EMBL" id="KRT83217.1"/>
    </source>
</evidence>
<evidence type="ECO:0008006" key="11">
    <source>
        <dbReference type="Google" id="ProtNLM"/>
    </source>
</evidence>
<dbReference type="InterPro" id="IPR051292">
    <property type="entry name" value="Xyl/GlcA_transferase"/>
</dbReference>
<keyword evidence="10" id="KW-1185">Reference proteome</keyword>
<reference evidence="9 10" key="1">
    <citation type="submission" date="2015-09" db="EMBL/GenBank/DDBJ databases">
        <title>Draft genome of the scarab beetle Oryctes borbonicus.</title>
        <authorList>
            <person name="Meyer J.M."/>
            <person name="Markov G.V."/>
            <person name="Baskaran P."/>
            <person name="Herrmann M."/>
            <person name="Sommer R.J."/>
            <person name="Roedelsperger C."/>
        </authorList>
    </citation>
    <scope>NUCLEOTIDE SEQUENCE [LARGE SCALE GENOMIC DNA]</scope>
    <source>
        <strain evidence="9">OB123</strain>
        <tissue evidence="9">Whole animal</tissue>
    </source>
</reference>
<dbReference type="EMBL" id="LJIG01009369">
    <property type="protein sequence ID" value="KRT83217.1"/>
    <property type="molecule type" value="Genomic_DNA"/>
</dbReference>
<comment type="subcellular location">
    <subcellularLocation>
        <location evidence="1">Golgi apparatus membrane</location>
        <topology evidence="1">Single-pass type II membrane protein</topology>
    </subcellularLocation>
</comment>
<dbReference type="SUPFAM" id="SSF53448">
    <property type="entry name" value="Nucleotide-diphospho-sugar transferases"/>
    <property type="match status" value="1"/>
</dbReference>
<evidence type="ECO:0000256" key="6">
    <source>
        <dbReference type="ARBA" id="ARBA00023136"/>
    </source>
</evidence>
<dbReference type="GO" id="GO:0035269">
    <property type="term" value="P:protein O-linked glycosylation via mannose"/>
    <property type="evidence" value="ECO:0007669"/>
    <property type="project" value="TreeGrafter"/>
</dbReference>
<keyword evidence="3" id="KW-0735">Signal-anchor</keyword>
<keyword evidence="2 8" id="KW-0812">Transmembrane</keyword>
<feature type="transmembrane region" description="Helical" evidence="8">
    <location>
        <begin position="36"/>
        <end position="54"/>
    </location>
</feature>
<sequence>KFCNVSFCTLKSKLLTLLLIICTTIYFFWIDSDGTYLIEIIYLSLHLCLFLACTKTDFYYSKKFNQTVANYSRSMYLTEDGSCEIIHIGVVSVGTTTNLFFYTLLKSLYFHRINPLHFHILVDNMSKSIIRTLFDTWSVAQVNYSLYDVSKFKSDVSWVRTHHYSGIYGLLKLLLPDILPDDISKIVVLDADIVFNGNI</sequence>
<feature type="non-terminal residue" evidence="9">
    <location>
        <position position="1"/>
    </location>
</feature>
<dbReference type="Proteomes" id="UP000051574">
    <property type="component" value="Unassembled WGS sequence"/>
</dbReference>
<dbReference type="InterPro" id="IPR002495">
    <property type="entry name" value="Glyco_trans_8"/>
</dbReference>
<keyword evidence="4 8" id="KW-1133">Transmembrane helix</keyword>
<dbReference type="Pfam" id="PF01501">
    <property type="entry name" value="Glyco_transf_8"/>
    <property type="match status" value="1"/>
</dbReference>
<dbReference type="InterPro" id="IPR029044">
    <property type="entry name" value="Nucleotide-diphossugar_trans"/>
</dbReference>
<keyword evidence="5" id="KW-0333">Golgi apparatus</keyword>
<dbReference type="AlphaFoldDB" id="A0A0T6B7E8"/>
<evidence type="ECO:0000256" key="2">
    <source>
        <dbReference type="ARBA" id="ARBA00022692"/>
    </source>
</evidence>
<dbReference type="PANTHER" id="PTHR12270:SF25">
    <property type="entry name" value="GLYCOSYLTRANSFERASE-LIKE PROTEIN LARGE"/>
    <property type="match status" value="1"/>
</dbReference>
<evidence type="ECO:0000256" key="5">
    <source>
        <dbReference type="ARBA" id="ARBA00023034"/>
    </source>
</evidence>
<gene>
    <name evidence="9" type="ORF">AMK59_3162</name>
</gene>
<dbReference type="GO" id="GO:0042285">
    <property type="term" value="F:xylosyltransferase activity"/>
    <property type="evidence" value="ECO:0007669"/>
    <property type="project" value="TreeGrafter"/>
</dbReference>
<protein>
    <recommendedName>
        <fullName evidence="11">Glycosyltransferase</fullName>
    </recommendedName>
</protein>
<evidence type="ECO:0000256" key="3">
    <source>
        <dbReference type="ARBA" id="ARBA00022968"/>
    </source>
</evidence>
<feature type="transmembrane region" description="Helical" evidence="8">
    <location>
        <begin position="12"/>
        <end position="30"/>
    </location>
</feature>
<organism evidence="9 10">
    <name type="scientific">Oryctes borbonicus</name>
    <dbReference type="NCBI Taxonomy" id="1629725"/>
    <lineage>
        <taxon>Eukaryota</taxon>
        <taxon>Metazoa</taxon>
        <taxon>Ecdysozoa</taxon>
        <taxon>Arthropoda</taxon>
        <taxon>Hexapoda</taxon>
        <taxon>Insecta</taxon>
        <taxon>Pterygota</taxon>
        <taxon>Neoptera</taxon>
        <taxon>Endopterygota</taxon>
        <taxon>Coleoptera</taxon>
        <taxon>Polyphaga</taxon>
        <taxon>Scarabaeiformia</taxon>
        <taxon>Scarabaeidae</taxon>
        <taxon>Dynastinae</taxon>
        <taxon>Oryctes</taxon>
    </lineage>
</organism>
<keyword evidence="6 8" id="KW-0472">Membrane</keyword>
<dbReference type="GO" id="GO:0015020">
    <property type="term" value="F:glucuronosyltransferase activity"/>
    <property type="evidence" value="ECO:0007669"/>
    <property type="project" value="TreeGrafter"/>
</dbReference>
<evidence type="ECO:0000256" key="8">
    <source>
        <dbReference type="SAM" id="Phobius"/>
    </source>
</evidence>
<accession>A0A0T6B7E8</accession>